<dbReference type="HAMAP" id="MF_00131">
    <property type="entry name" value="Trp_synth_alpha"/>
    <property type="match status" value="1"/>
</dbReference>
<dbReference type="CDD" id="cd04724">
    <property type="entry name" value="Tryptophan_synthase_alpha"/>
    <property type="match status" value="1"/>
</dbReference>
<feature type="domain" description="Tryptophan synthase beta chain-like PALP" evidence="14">
    <location>
        <begin position="350"/>
        <end position="675"/>
    </location>
</feature>
<evidence type="ECO:0000313" key="16">
    <source>
        <dbReference type="Proteomes" id="UP000301737"/>
    </source>
</evidence>
<name>A0A4C2ECW0_9SACH</name>
<protein>
    <recommendedName>
        <fullName evidence="6 13">Tryptophan synthase</fullName>
        <ecNumber evidence="5 13">4.2.1.20</ecNumber>
    </recommendedName>
</protein>
<dbReference type="Pfam" id="PF00291">
    <property type="entry name" value="PALP"/>
    <property type="match status" value="1"/>
</dbReference>
<dbReference type="GO" id="GO:0004834">
    <property type="term" value="F:tryptophan synthase activity"/>
    <property type="evidence" value="ECO:0007669"/>
    <property type="project" value="UniProtKB-EC"/>
</dbReference>
<proteinExistence type="inferred from homology"/>
<dbReference type="Gene3D" id="3.40.50.1100">
    <property type="match status" value="2"/>
</dbReference>
<evidence type="ECO:0000256" key="3">
    <source>
        <dbReference type="ARBA" id="ARBA00005761"/>
    </source>
</evidence>
<evidence type="ECO:0000256" key="9">
    <source>
        <dbReference type="ARBA" id="ARBA00022898"/>
    </source>
</evidence>
<dbReference type="EC" id="4.2.1.20" evidence="5 13"/>
<dbReference type="InterPro" id="IPR006654">
    <property type="entry name" value="Trp_synth_beta"/>
</dbReference>
<evidence type="ECO:0000256" key="8">
    <source>
        <dbReference type="ARBA" id="ARBA00022822"/>
    </source>
</evidence>
<dbReference type="PANTHER" id="PTHR48077">
    <property type="entry name" value="TRYPTOPHAN SYNTHASE-RELATED"/>
    <property type="match status" value="1"/>
</dbReference>
<gene>
    <name evidence="15" type="primary">TRP5</name>
    <name evidence="15" type="ORF">ZYGM_002605</name>
</gene>
<comment type="pathway">
    <text evidence="2 13">Amino-acid biosynthesis; L-tryptophan biosynthesis; L-tryptophan from chorismate: step 5/5.</text>
</comment>
<keyword evidence="8 13" id="KW-0822">Tryptophan biosynthesis</keyword>
<dbReference type="GO" id="GO:0005737">
    <property type="term" value="C:cytoplasm"/>
    <property type="evidence" value="ECO:0007669"/>
    <property type="project" value="TreeGrafter"/>
</dbReference>
<comment type="similarity">
    <text evidence="4">In the N-terminal section; belongs to the TrpA family.</text>
</comment>
<dbReference type="SUPFAM" id="SSF51366">
    <property type="entry name" value="Ribulose-phoshate binding barrel"/>
    <property type="match status" value="1"/>
</dbReference>
<evidence type="ECO:0000256" key="12">
    <source>
        <dbReference type="ARBA" id="ARBA00049047"/>
    </source>
</evidence>
<dbReference type="Gene3D" id="3.20.20.70">
    <property type="entry name" value="Aldolase class I"/>
    <property type="match status" value="1"/>
</dbReference>
<dbReference type="PROSITE" id="PS00168">
    <property type="entry name" value="TRP_SYNTHASE_BETA"/>
    <property type="match status" value="1"/>
</dbReference>
<dbReference type="Pfam" id="PF00290">
    <property type="entry name" value="Trp_syntA"/>
    <property type="match status" value="1"/>
</dbReference>
<dbReference type="InterPro" id="IPR011060">
    <property type="entry name" value="RibuloseP-bd_barrel"/>
</dbReference>
<dbReference type="FunFam" id="3.40.50.1100:FF:000004">
    <property type="entry name" value="Tryptophan synthase beta chain"/>
    <property type="match status" value="1"/>
</dbReference>
<dbReference type="HAMAP" id="MF_00133">
    <property type="entry name" value="Trp_synth_beta"/>
    <property type="match status" value="1"/>
</dbReference>
<dbReference type="PANTHER" id="PTHR48077:SF3">
    <property type="entry name" value="TRYPTOPHAN SYNTHASE"/>
    <property type="match status" value="1"/>
</dbReference>
<dbReference type="NCBIfam" id="TIGR00262">
    <property type="entry name" value="trpA"/>
    <property type="match status" value="1"/>
</dbReference>
<keyword evidence="7 13" id="KW-0028">Amino-acid biosynthesis</keyword>
<accession>A0A4C2ECW0</accession>
<dbReference type="Proteomes" id="UP000301737">
    <property type="component" value="Unassembled WGS sequence"/>
</dbReference>
<evidence type="ECO:0000256" key="2">
    <source>
        <dbReference type="ARBA" id="ARBA00004733"/>
    </source>
</evidence>
<keyword evidence="11 13" id="KW-0456">Lyase</keyword>
<evidence type="ECO:0000256" key="10">
    <source>
        <dbReference type="ARBA" id="ARBA00023141"/>
    </source>
</evidence>
<dbReference type="SUPFAM" id="SSF53686">
    <property type="entry name" value="Tryptophan synthase beta subunit-like PLP-dependent enzymes"/>
    <property type="match status" value="1"/>
</dbReference>
<evidence type="ECO:0000256" key="7">
    <source>
        <dbReference type="ARBA" id="ARBA00022605"/>
    </source>
</evidence>
<dbReference type="CDD" id="cd06446">
    <property type="entry name" value="Trp-synth_B"/>
    <property type="match status" value="1"/>
</dbReference>
<dbReference type="InterPro" id="IPR013785">
    <property type="entry name" value="Aldolase_TIM"/>
</dbReference>
<dbReference type="UniPathway" id="UPA00035">
    <property type="reaction ID" value="UER00044"/>
</dbReference>
<dbReference type="FunFam" id="3.40.50.1100:FF:000001">
    <property type="entry name" value="Tryptophan synthase beta chain"/>
    <property type="match status" value="1"/>
</dbReference>
<evidence type="ECO:0000313" key="15">
    <source>
        <dbReference type="EMBL" id="GCE99838.1"/>
    </source>
</evidence>
<comment type="caution">
    <text evidence="15">The sequence shown here is derived from an EMBL/GenBank/DDBJ whole genome shotgun (WGS) entry which is preliminary data.</text>
</comment>
<comment type="cofactor">
    <cofactor evidence="1 13">
        <name>pyridoxal 5'-phosphate</name>
        <dbReference type="ChEBI" id="CHEBI:597326"/>
    </cofactor>
</comment>
<dbReference type="EMBL" id="BIMX01000013">
    <property type="protein sequence ID" value="GCE99838.1"/>
    <property type="molecule type" value="Genomic_DNA"/>
</dbReference>
<keyword evidence="16" id="KW-1185">Reference proteome</keyword>
<sequence length="708" mass="76839">MSELLRQTFANAKKEGRNALITFMTAGYPRVEDTIPILRGFQEGGVDVIELGMPFSDPIADGPTIQVSNTVALQNDITLKKTLELVSKARSEGITIPILLMGYYNPILTYGEEQFIEDSAKAGVNGFIIVDLPPEEALKVRNYVRDNGLSLIPLVAPSTTNERLELLSQIADSFVYVVSRMGTTGAQSSMEKDLGGLLTRVKQYTKEIPVAVGFGISNRQHFLEVGKYSDGIVIGSKVITLIGEAPEGKGAAVAKKFVSEILDGVTHKILSKEEFEEVQKKSIVIAQQQKKLVDNFQETHKFPIRFGDFGGQYVPEALHACLRELERGFDEAVVDPKFWEDFRSLYSYIGRPSSLHKAVRLSEHIGGAQIWLKREDLNHTGSHKLNNALAQALLAKRLKKTEVIAETGAGQHGVATATACAKFGLGCTVFMGAEDVRRQALNVFRMRILGAKVVAVTNGTKTLRDATSEAFRFWVSHLKTTYYIVGSAIGPHPYPTLVRTFQSIIGQETKEQFAALNDGKLPDAVVACVGGGSNSSGMFSPFEKDLSVKLLGVEAGGDGIDSDYHSATLTAGRPGVFHGVRTFVLQDKEGQVHDTHSVSAGLDYPGVGPELAFWKASGRATFVAATDAQALQGFKLLSQLEGVIPALETSHAIHGACELAKTMKPDQHVIINVSGRGDKDVQSVAEVLPRLGPQIGWELRFEEDPSSG</sequence>
<dbReference type="InterPro" id="IPR036052">
    <property type="entry name" value="TrpB-like_PALP_sf"/>
</dbReference>
<dbReference type="OrthoDB" id="10050244at2759"/>
<organism evidence="15 16">
    <name type="scientific">Zygosaccharomyces mellis</name>
    <dbReference type="NCBI Taxonomy" id="42258"/>
    <lineage>
        <taxon>Eukaryota</taxon>
        <taxon>Fungi</taxon>
        <taxon>Dikarya</taxon>
        <taxon>Ascomycota</taxon>
        <taxon>Saccharomycotina</taxon>
        <taxon>Saccharomycetes</taxon>
        <taxon>Saccharomycetales</taxon>
        <taxon>Saccharomycetaceae</taxon>
        <taxon>Zygosaccharomyces</taxon>
    </lineage>
</organism>
<dbReference type="AlphaFoldDB" id="A0A4C2ECW0"/>
<evidence type="ECO:0000256" key="4">
    <source>
        <dbReference type="ARBA" id="ARBA00006095"/>
    </source>
</evidence>
<comment type="similarity">
    <text evidence="3">In the C-terminal section; belongs to the TrpB family.</text>
</comment>
<dbReference type="FunFam" id="3.20.20.70:FF:000151">
    <property type="entry name" value="Tryptophan synthase"/>
    <property type="match status" value="1"/>
</dbReference>
<evidence type="ECO:0000256" key="1">
    <source>
        <dbReference type="ARBA" id="ARBA00001933"/>
    </source>
</evidence>
<dbReference type="InterPro" id="IPR002028">
    <property type="entry name" value="Trp_synthase_suA"/>
</dbReference>
<evidence type="ECO:0000259" key="14">
    <source>
        <dbReference type="Pfam" id="PF00291"/>
    </source>
</evidence>
<keyword evidence="10 13" id="KW-0057">Aromatic amino acid biosynthesis</keyword>
<dbReference type="InterPro" id="IPR018204">
    <property type="entry name" value="Trp_synthase_alpha_AS"/>
</dbReference>
<dbReference type="InterPro" id="IPR001926">
    <property type="entry name" value="TrpB-like_PALP"/>
</dbReference>
<dbReference type="NCBIfam" id="TIGR00263">
    <property type="entry name" value="trpB"/>
    <property type="match status" value="1"/>
</dbReference>
<evidence type="ECO:0000256" key="6">
    <source>
        <dbReference type="ARBA" id="ARBA00018724"/>
    </source>
</evidence>
<dbReference type="InterPro" id="IPR006653">
    <property type="entry name" value="Trp_synth_b_CS"/>
</dbReference>
<keyword evidence="9 13" id="KW-0663">Pyridoxal phosphate</keyword>
<dbReference type="PROSITE" id="PS00167">
    <property type="entry name" value="TRP_SYNTHASE_ALPHA"/>
    <property type="match status" value="1"/>
</dbReference>
<dbReference type="InterPro" id="IPR023026">
    <property type="entry name" value="Trp_synth_beta/beta-like"/>
</dbReference>
<evidence type="ECO:0000256" key="5">
    <source>
        <dbReference type="ARBA" id="ARBA00012043"/>
    </source>
</evidence>
<reference evidence="15 16" key="1">
    <citation type="submission" date="2019-01" db="EMBL/GenBank/DDBJ databases">
        <title>Draft Genome Sequencing of Zygosaccharomyces mellis Ca-7.</title>
        <authorList>
            <person name="Shiwa Y."/>
            <person name="Kanesaki Y."/>
            <person name="Ishige T."/>
            <person name="Mura K."/>
            <person name="Hori T."/>
            <person name="Tamura T."/>
        </authorList>
    </citation>
    <scope>NUCLEOTIDE SEQUENCE [LARGE SCALE GENOMIC DNA]</scope>
    <source>
        <strain evidence="15 16">Ca-7</strain>
    </source>
</reference>
<evidence type="ECO:0000256" key="11">
    <source>
        <dbReference type="ARBA" id="ARBA00023239"/>
    </source>
</evidence>
<comment type="catalytic activity">
    <reaction evidence="12 13">
        <text>(1S,2R)-1-C-(indol-3-yl)glycerol 3-phosphate + L-serine = D-glyceraldehyde 3-phosphate + L-tryptophan + H2O</text>
        <dbReference type="Rhea" id="RHEA:10532"/>
        <dbReference type="ChEBI" id="CHEBI:15377"/>
        <dbReference type="ChEBI" id="CHEBI:33384"/>
        <dbReference type="ChEBI" id="CHEBI:57912"/>
        <dbReference type="ChEBI" id="CHEBI:58866"/>
        <dbReference type="ChEBI" id="CHEBI:59776"/>
        <dbReference type="EC" id="4.2.1.20"/>
    </reaction>
</comment>
<evidence type="ECO:0000256" key="13">
    <source>
        <dbReference type="RuleBase" id="RU003663"/>
    </source>
</evidence>